<sequence>MTTTIQPELALSDYQKEVAAYWRVHTTDPVNEELGKVDGLYHHHYGIGEPERSVLKAPWAIRDQEIIKELHRLETAQADFLLDQLGPVLPSDRLFDAGCGRGGTSIMANARFGCEVDGMTISEVQADFANQQASERQIAGKVRFHLHDMLHTGLPDNSIRALWTNETTMYVDLQDLYREFARILRPGGRYVNITGCYNDVLGAKSAAVRQIDNHYICNVHARSTYFKALAANGLVPVKVVDLTPLTIPYWQMREQSSVRSGIEQAFLSSYHDGSFQYLLIVADRI</sequence>
<dbReference type="NCBIfam" id="NF041943">
    <property type="entry name" value="GPPMT_Stmyces"/>
    <property type="match status" value="1"/>
</dbReference>
<dbReference type="Gene3D" id="3.40.50.150">
    <property type="entry name" value="Vaccinia Virus protein VP39"/>
    <property type="match status" value="1"/>
</dbReference>
<proteinExistence type="predicted"/>
<dbReference type="InterPro" id="IPR050447">
    <property type="entry name" value="Erg6_SMT_methyltransf"/>
</dbReference>
<protein>
    <submittedName>
        <fullName evidence="3">Methyltransferase</fullName>
    </submittedName>
</protein>
<dbReference type="GO" id="GO:0008757">
    <property type="term" value="F:S-adenosylmethionine-dependent methyltransferase activity"/>
    <property type="evidence" value="ECO:0007669"/>
    <property type="project" value="InterPro"/>
</dbReference>
<dbReference type="PANTHER" id="PTHR44068:SF11">
    <property type="entry name" value="GERANYL DIPHOSPHATE 2-C-METHYLTRANSFERASE"/>
    <property type="match status" value="1"/>
</dbReference>
<dbReference type="PANTHER" id="PTHR44068">
    <property type="entry name" value="ZGC:194242"/>
    <property type="match status" value="1"/>
</dbReference>
<keyword evidence="1" id="KW-0808">Transferase</keyword>
<evidence type="ECO:0000313" key="3">
    <source>
        <dbReference type="EMBL" id="GIH04005.1"/>
    </source>
</evidence>
<organism evidence="3 4">
    <name type="scientific">Rhizocola hellebori</name>
    <dbReference type="NCBI Taxonomy" id="1392758"/>
    <lineage>
        <taxon>Bacteria</taxon>
        <taxon>Bacillati</taxon>
        <taxon>Actinomycetota</taxon>
        <taxon>Actinomycetes</taxon>
        <taxon>Micromonosporales</taxon>
        <taxon>Micromonosporaceae</taxon>
        <taxon>Rhizocola</taxon>
    </lineage>
</organism>
<accession>A0A8J3Q546</accession>
<dbReference type="GO" id="GO:0000287">
    <property type="term" value="F:magnesium ion binding"/>
    <property type="evidence" value="ECO:0007669"/>
    <property type="project" value="InterPro"/>
</dbReference>
<dbReference type="Proteomes" id="UP000612899">
    <property type="component" value="Unassembled WGS sequence"/>
</dbReference>
<dbReference type="GO" id="GO:1904047">
    <property type="term" value="F:S-adenosyl-L-methionine binding"/>
    <property type="evidence" value="ECO:0007669"/>
    <property type="project" value="InterPro"/>
</dbReference>
<name>A0A8J3Q546_9ACTN</name>
<dbReference type="Pfam" id="PF08241">
    <property type="entry name" value="Methyltransf_11"/>
    <property type="match status" value="1"/>
</dbReference>
<gene>
    <name evidence="3" type="ORF">Rhe02_20720</name>
</gene>
<dbReference type="GO" id="GO:0032259">
    <property type="term" value="P:methylation"/>
    <property type="evidence" value="ECO:0007669"/>
    <property type="project" value="UniProtKB-KW"/>
</dbReference>
<evidence type="ECO:0000313" key="4">
    <source>
        <dbReference type="Proteomes" id="UP000612899"/>
    </source>
</evidence>
<dbReference type="InterPro" id="IPR049645">
    <property type="entry name" value="GPPMT_Stmyces"/>
</dbReference>
<dbReference type="InterPro" id="IPR029063">
    <property type="entry name" value="SAM-dependent_MTases_sf"/>
</dbReference>
<reference evidence="3" key="1">
    <citation type="submission" date="2021-01" db="EMBL/GenBank/DDBJ databases">
        <title>Whole genome shotgun sequence of Rhizocola hellebori NBRC 109834.</title>
        <authorList>
            <person name="Komaki H."/>
            <person name="Tamura T."/>
        </authorList>
    </citation>
    <scope>NUCLEOTIDE SEQUENCE</scope>
    <source>
        <strain evidence="3">NBRC 109834</strain>
    </source>
</reference>
<dbReference type="InterPro" id="IPR013216">
    <property type="entry name" value="Methyltransf_11"/>
</dbReference>
<comment type="caution">
    <text evidence="3">The sequence shown here is derived from an EMBL/GenBank/DDBJ whole genome shotgun (WGS) entry which is preliminary data.</text>
</comment>
<feature type="domain" description="Methyltransferase type 11" evidence="2">
    <location>
        <begin position="96"/>
        <end position="191"/>
    </location>
</feature>
<dbReference type="CDD" id="cd02440">
    <property type="entry name" value="AdoMet_MTases"/>
    <property type="match status" value="1"/>
</dbReference>
<evidence type="ECO:0000256" key="1">
    <source>
        <dbReference type="ARBA" id="ARBA00022679"/>
    </source>
</evidence>
<keyword evidence="4" id="KW-1185">Reference proteome</keyword>
<keyword evidence="3" id="KW-0489">Methyltransferase</keyword>
<dbReference type="AlphaFoldDB" id="A0A8J3Q546"/>
<dbReference type="EMBL" id="BONY01000010">
    <property type="protein sequence ID" value="GIH04005.1"/>
    <property type="molecule type" value="Genomic_DNA"/>
</dbReference>
<dbReference type="RefSeq" id="WP_203907901.1">
    <property type="nucleotide sequence ID" value="NZ_BONY01000010.1"/>
</dbReference>
<evidence type="ECO:0000259" key="2">
    <source>
        <dbReference type="Pfam" id="PF08241"/>
    </source>
</evidence>
<dbReference type="SUPFAM" id="SSF53335">
    <property type="entry name" value="S-adenosyl-L-methionine-dependent methyltransferases"/>
    <property type="match status" value="1"/>
</dbReference>